<dbReference type="EMBL" id="JAGQKY010000019">
    <property type="protein sequence ID" value="MCA9397333.1"/>
    <property type="molecule type" value="Genomic_DNA"/>
</dbReference>
<keyword evidence="4" id="KW-0233">DNA recombination</keyword>
<dbReference type="InterPro" id="IPR011010">
    <property type="entry name" value="DNA_brk_join_enz"/>
</dbReference>
<dbReference type="PANTHER" id="PTHR30349">
    <property type="entry name" value="PHAGE INTEGRASE-RELATED"/>
    <property type="match status" value="1"/>
</dbReference>
<dbReference type="Pfam" id="PF00589">
    <property type="entry name" value="Phage_integrase"/>
    <property type="match status" value="1"/>
</dbReference>
<dbReference type="GO" id="GO:0006310">
    <property type="term" value="P:DNA recombination"/>
    <property type="evidence" value="ECO:0007669"/>
    <property type="project" value="UniProtKB-KW"/>
</dbReference>
<evidence type="ECO:0000259" key="7">
    <source>
        <dbReference type="PROSITE" id="PS51900"/>
    </source>
</evidence>
<sequence length="292" mass="33497">MIPVDKAHNEFIEHLKEKNRAHSTILAYGKDVEQLLDYISTEVGKSHVHNIETDDLKSFMEKLNAEGFTKKSISRKLNSTKTFFRFLKINEYITDDPAATISHPKFETKPPRILTKTEYRALRDAARNDVRTYAIIELLIQTGIRIGELADITMDQLTFAEDEKSGKLFIPESRTTVKRTIPLNEAVTKAVKDYIAERPETDNDTLFVTRTGSQLLVRNIRSAIDRYYKKAGIEDAKVNDLRHTFIAHHLKKGASVLLISKMAGHRRIATTEKYLEHIDRESDDEDPKLETL</sequence>
<dbReference type="AlphaFoldDB" id="A0A955RWR9"/>
<gene>
    <name evidence="8" type="ORF">KC573_00760</name>
</gene>
<feature type="domain" description="Core-binding (CB)" evidence="7">
    <location>
        <begin position="2"/>
        <end position="88"/>
    </location>
</feature>
<evidence type="ECO:0000313" key="8">
    <source>
        <dbReference type="EMBL" id="MCA9397333.1"/>
    </source>
</evidence>
<accession>A0A955RWR9</accession>
<dbReference type="InterPro" id="IPR050090">
    <property type="entry name" value="Tyrosine_recombinase_XerCD"/>
</dbReference>
<keyword evidence="3 5" id="KW-0238">DNA-binding</keyword>
<dbReference type="Proteomes" id="UP000699691">
    <property type="component" value="Unassembled WGS sequence"/>
</dbReference>
<evidence type="ECO:0000313" key="9">
    <source>
        <dbReference type="Proteomes" id="UP000699691"/>
    </source>
</evidence>
<reference evidence="8" key="1">
    <citation type="submission" date="2020-04" db="EMBL/GenBank/DDBJ databases">
        <authorList>
            <person name="Zhang T."/>
        </authorList>
    </citation>
    <scope>NUCLEOTIDE SEQUENCE</scope>
    <source>
        <strain evidence="8">HKST-UBA02</strain>
    </source>
</reference>
<evidence type="ECO:0000256" key="4">
    <source>
        <dbReference type="ARBA" id="ARBA00023172"/>
    </source>
</evidence>
<evidence type="ECO:0000256" key="1">
    <source>
        <dbReference type="ARBA" id="ARBA00008857"/>
    </source>
</evidence>
<dbReference type="GO" id="GO:0015074">
    <property type="term" value="P:DNA integration"/>
    <property type="evidence" value="ECO:0007669"/>
    <property type="project" value="UniProtKB-KW"/>
</dbReference>
<comment type="caution">
    <text evidence="8">The sequence shown here is derived from an EMBL/GenBank/DDBJ whole genome shotgun (WGS) entry which is preliminary data.</text>
</comment>
<dbReference type="Gene3D" id="1.10.150.130">
    <property type="match status" value="1"/>
</dbReference>
<evidence type="ECO:0000256" key="3">
    <source>
        <dbReference type="ARBA" id="ARBA00023125"/>
    </source>
</evidence>
<proteinExistence type="inferred from homology"/>
<dbReference type="PROSITE" id="PS51898">
    <property type="entry name" value="TYR_RECOMBINASE"/>
    <property type="match status" value="1"/>
</dbReference>
<feature type="domain" description="Tyr recombinase" evidence="6">
    <location>
        <begin position="109"/>
        <end position="288"/>
    </location>
</feature>
<dbReference type="GO" id="GO:0003677">
    <property type="term" value="F:DNA binding"/>
    <property type="evidence" value="ECO:0007669"/>
    <property type="project" value="UniProtKB-UniRule"/>
</dbReference>
<comment type="similarity">
    <text evidence="1">Belongs to the 'phage' integrase family.</text>
</comment>
<name>A0A955RWR9_UNCKA</name>
<dbReference type="InterPro" id="IPR002104">
    <property type="entry name" value="Integrase_catalytic"/>
</dbReference>
<dbReference type="CDD" id="cd00397">
    <property type="entry name" value="DNA_BRE_C"/>
    <property type="match status" value="1"/>
</dbReference>
<dbReference type="SUPFAM" id="SSF56349">
    <property type="entry name" value="DNA breaking-rejoining enzymes"/>
    <property type="match status" value="1"/>
</dbReference>
<dbReference type="PANTHER" id="PTHR30349:SF41">
    <property type="entry name" value="INTEGRASE_RECOMBINASE PROTEIN MJ0367-RELATED"/>
    <property type="match status" value="1"/>
</dbReference>
<evidence type="ECO:0000259" key="6">
    <source>
        <dbReference type="PROSITE" id="PS51898"/>
    </source>
</evidence>
<organism evidence="8 9">
    <name type="scientific">candidate division WWE3 bacterium</name>
    <dbReference type="NCBI Taxonomy" id="2053526"/>
    <lineage>
        <taxon>Bacteria</taxon>
        <taxon>Katanobacteria</taxon>
    </lineage>
</organism>
<evidence type="ECO:0000256" key="5">
    <source>
        <dbReference type="PROSITE-ProRule" id="PRU01248"/>
    </source>
</evidence>
<dbReference type="Gene3D" id="1.10.443.10">
    <property type="entry name" value="Intergrase catalytic core"/>
    <property type="match status" value="1"/>
</dbReference>
<dbReference type="InterPro" id="IPR044068">
    <property type="entry name" value="CB"/>
</dbReference>
<dbReference type="InterPro" id="IPR004107">
    <property type="entry name" value="Integrase_SAM-like_N"/>
</dbReference>
<dbReference type="Pfam" id="PF02899">
    <property type="entry name" value="Phage_int_SAM_1"/>
    <property type="match status" value="1"/>
</dbReference>
<evidence type="ECO:0000256" key="2">
    <source>
        <dbReference type="ARBA" id="ARBA00022908"/>
    </source>
</evidence>
<keyword evidence="2" id="KW-0229">DNA integration</keyword>
<dbReference type="InterPro" id="IPR013762">
    <property type="entry name" value="Integrase-like_cat_sf"/>
</dbReference>
<protein>
    <submittedName>
        <fullName evidence="8">Tyrosine-type recombinase/integrase</fullName>
    </submittedName>
</protein>
<dbReference type="InterPro" id="IPR010998">
    <property type="entry name" value="Integrase_recombinase_N"/>
</dbReference>
<dbReference type="PROSITE" id="PS51900">
    <property type="entry name" value="CB"/>
    <property type="match status" value="1"/>
</dbReference>
<reference evidence="8" key="2">
    <citation type="journal article" date="2021" name="Microbiome">
        <title>Successional dynamics and alternative stable states in a saline activated sludge microbial community over 9 years.</title>
        <authorList>
            <person name="Wang Y."/>
            <person name="Ye J."/>
            <person name="Ju F."/>
            <person name="Liu L."/>
            <person name="Boyd J.A."/>
            <person name="Deng Y."/>
            <person name="Parks D.H."/>
            <person name="Jiang X."/>
            <person name="Yin X."/>
            <person name="Woodcroft B.J."/>
            <person name="Tyson G.W."/>
            <person name="Hugenholtz P."/>
            <person name="Polz M.F."/>
            <person name="Zhang T."/>
        </authorList>
    </citation>
    <scope>NUCLEOTIDE SEQUENCE</scope>
    <source>
        <strain evidence="8">HKST-UBA02</strain>
    </source>
</reference>